<evidence type="ECO:0000256" key="2">
    <source>
        <dbReference type="ARBA" id="ARBA00022801"/>
    </source>
</evidence>
<proteinExistence type="inferred from homology"/>
<dbReference type="GO" id="GO:0004553">
    <property type="term" value="F:hydrolase activity, hydrolyzing O-glycosyl compounds"/>
    <property type="evidence" value="ECO:0007669"/>
    <property type="project" value="InterPro"/>
</dbReference>
<keyword evidence="2 5" id="KW-0378">Hydrolase</keyword>
<comment type="caution">
    <text evidence="5">The sequence shown here is derived from an EMBL/GenBank/DDBJ whole genome shotgun (WGS) entry which is preliminary data.</text>
</comment>
<keyword evidence="3" id="KW-0326">Glycosidase</keyword>
<evidence type="ECO:0000313" key="5">
    <source>
        <dbReference type="EMBL" id="OME91316.1"/>
    </source>
</evidence>
<dbReference type="InterPro" id="IPR012341">
    <property type="entry name" value="6hp_glycosidase-like_sf"/>
</dbReference>
<keyword evidence="4" id="KW-0812">Transmembrane</keyword>
<dbReference type="STRING" id="1401.BK123_17795"/>
<organism evidence="5 6">
    <name type="scientific">Paenibacillus lautus</name>
    <name type="common">Bacillus lautus</name>
    <dbReference type="NCBI Taxonomy" id="1401"/>
    <lineage>
        <taxon>Bacteria</taxon>
        <taxon>Bacillati</taxon>
        <taxon>Bacillota</taxon>
        <taxon>Bacilli</taxon>
        <taxon>Bacillales</taxon>
        <taxon>Paenibacillaceae</taxon>
        <taxon>Paenibacillus</taxon>
    </lineage>
</organism>
<dbReference type="RefSeq" id="WP_076323715.1">
    <property type="nucleotide sequence ID" value="NZ_MRTF01000006.1"/>
</dbReference>
<keyword evidence="4" id="KW-1133">Transmembrane helix</keyword>
<gene>
    <name evidence="5" type="ORF">BK123_17795</name>
</gene>
<dbReference type="InterPro" id="IPR002037">
    <property type="entry name" value="Glyco_hydro_8"/>
</dbReference>
<dbReference type="Proteomes" id="UP000187074">
    <property type="component" value="Unassembled WGS sequence"/>
</dbReference>
<name>A0A1R1AYY8_PAELA</name>
<dbReference type="Pfam" id="PF01270">
    <property type="entry name" value="Glyco_hydro_8"/>
    <property type="match status" value="1"/>
</dbReference>
<dbReference type="GO" id="GO:0005975">
    <property type="term" value="P:carbohydrate metabolic process"/>
    <property type="evidence" value="ECO:0007669"/>
    <property type="project" value="InterPro"/>
</dbReference>
<dbReference type="EMBL" id="MRTF01000006">
    <property type="protein sequence ID" value="OME91316.1"/>
    <property type="molecule type" value="Genomic_DNA"/>
</dbReference>
<dbReference type="SUPFAM" id="SSF48208">
    <property type="entry name" value="Six-hairpin glycosidases"/>
    <property type="match status" value="1"/>
</dbReference>
<reference evidence="5 6" key="1">
    <citation type="submission" date="2016-11" db="EMBL/GenBank/DDBJ databases">
        <title>Paenibacillus species isolates.</title>
        <authorList>
            <person name="Beno S.M."/>
        </authorList>
    </citation>
    <scope>NUCLEOTIDE SEQUENCE [LARGE SCALE GENOMIC DNA]</scope>
    <source>
        <strain evidence="5 6">FSL F4-0100</strain>
    </source>
</reference>
<dbReference type="OrthoDB" id="1779554at2"/>
<dbReference type="InterPro" id="IPR008928">
    <property type="entry name" value="6-hairpin_glycosidase_sf"/>
</dbReference>
<sequence>MTTWISTRKKTILAIIVALALTGIVFIAYAIIQSKENPDVTAAFIEEHMINDNGTIATYLKPTSSEHPDIVAGREALSESLGLWMQYAVLSDDQSRFDDSVQLLTTHFLHQEQEPYIRWKLRPDGESEVTTNALGDDFRILDALLKAFKRWGDEKYPQLAKEIGSTLQASAQTQGYFVDYHDFERNESAAVLSLVYADISALREMQNNGILSRQEYEQYQDLLSQMPSDGVFYPKTYQISSGQYKYDASVNLIDQLIVGIHLAEMDQRPKELIQFLKGEFQQNQQLVGRYNRKTRKPDATYESPGVYGLAIILALKTNDLPWARQLHDRMIQFRDQDPAYPGGYVFDGNTHAFDNLFPLLAETLLESTGK</sequence>
<keyword evidence="4" id="KW-0472">Membrane</keyword>
<evidence type="ECO:0000256" key="4">
    <source>
        <dbReference type="SAM" id="Phobius"/>
    </source>
</evidence>
<evidence type="ECO:0000256" key="1">
    <source>
        <dbReference type="ARBA" id="ARBA00009209"/>
    </source>
</evidence>
<feature type="transmembrane region" description="Helical" evidence="4">
    <location>
        <begin position="12"/>
        <end position="32"/>
    </location>
</feature>
<accession>A0A1R1AYY8</accession>
<evidence type="ECO:0000256" key="3">
    <source>
        <dbReference type="ARBA" id="ARBA00023295"/>
    </source>
</evidence>
<protein>
    <submittedName>
        <fullName evidence="5">Glycosyl hydrolase</fullName>
    </submittedName>
</protein>
<dbReference type="Gene3D" id="1.50.10.10">
    <property type="match status" value="1"/>
</dbReference>
<evidence type="ECO:0000313" key="6">
    <source>
        <dbReference type="Proteomes" id="UP000187074"/>
    </source>
</evidence>
<dbReference type="AlphaFoldDB" id="A0A1R1AYY8"/>
<comment type="similarity">
    <text evidence="1">Belongs to the glycosyl hydrolase 8 (cellulase D) family.</text>
</comment>